<keyword evidence="1" id="KW-0472">Membrane</keyword>
<feature type="transmembrane region" description="Helical" evidence="1">
    <location>
        <begin position="166"/>
        <end position="184"/>
    </location>
</feature>
<evidence type="ECO:0000256" key="1">
    <source>
        <dbReference type="SAM" id="Phobius"/>
    </source>
</evidence>
<name>A0A4S3ZQ46_9FLAO</name>
<feature type="transmembrane region" description="Helical" evidence="1">
    <location>
        <begin position="444"/>
        <end position="462"/>
    </location>
</feature>
<feature type="transmembrane region" description="Helical" evidence="1">
    <location>
        <begin position="304"/>
        <end position="327"/>
    </location>
</feature>
<organism evidence="2 3">
    <name type="scientific">Flavobacterium supellecticarium</name>
    <dbReference type="NCBI Taxonomy" id="2565924"/>
    <lineage>
        <taxon>Bacteria</taxon>
        <taxon>Pseudomonadati</taxon>
        <taxon>Bacteroidota</taxon>
        <taxon>Flavobacteriia</taxon>
        <taxon>Flavobacteriales</taxon>
        <taxon>Flavobacteriaceae</taxon>
        <taxon>Flavobacterium</taxon>
    </lineage>
</organism>
<protein>
    <recommendedName>
        <fullName evidence="4">ABC-2 type transport system permease protein</fullName>
    </recommendedName>
</protein>
<feature type="transmembrane region" description="Helical" evidence="1">
    <location>
        <begin position="204"/>
        <end position="224"/>
    </location>
</feature>
<gene>
    <name evidence="2" type="ORF">E6C50_16245</name>
</gene>
<feature type="transmembrane region" description="Helical" evidence="1">
    <location>
        <begin position="101"/>
        <end position="127"/>
    </location>
</feature>
<proteinExistence type="predicted"/>
<feature type="transmembrane region" description="Helical" evidence="1">
    <location>
        <begin position="62"/>
        <end position="80"/>
    </location>
</feature>
<evidence type="ECO:0008006" key="4">
    <source>
        <dbReference type="Google" id="ProtNLM"/>
    </source>
</evidence>
<sequence>MLKHFITLEWKSFVRSASFGSNMVLKIFMILAGLYFIALFLLLGAGSYYMLEENNLKPFPTITTFLIYYFFADILIRFFLQKAPVMNIKPLLFINIRKNSIVNYALGKTLLSFFNVTHLFFFIPFSVVLMVEGFAPLGVMSWLISMLLTVFAINYLNILINKKDSLLYGIGALVGLIGVSQYYSFFDLTLYTGRYFSALYETPWLIIVPLALFIGLYSVTFGFFKKNLYLDAGLATKHEVAKTEELTWLNQFGTLGTFLKNDIRLLKRNKRSRMTIGMSVLFLFYGLLFFTNSIEAYQAPLWKIFAAIFVTGGFLLNFGQFVPSWDSAYYPLMMSQNIKYRDYLSSKWWLMVIATVISTLLASFYLYFGIEVYLAILVGAIYNMGVNAHIVLWAGAYIKTPIDLSSSKNAFGDRQAFNVKTLLLALPKIVLPLLLYGIGYYTVSANFGFALVAGVGVIGFAFRNKVFTIIEKTYKSEKYQALAAYKQKN</sequence>
<feature type="transmembrane region" description="Helical" evidence="1">
    <location>
        <begin position="27"/>
        <end position="50"/>
    </location>
</feature>
<dbReference type="OrthoDB" id="1014144at2"/>
<dbReference type="Proteomes" id="UP000307507">
    <property type="component" value="Unassembled WGS sequence"/>
</dbReference>
<dbReference type="RefSeq" id="WP_136404301.1">
    <property type="nucleotide sequence ID" value="NZ_SSNZ01000011.1"/>
</dbReference>
<dbReference type="Pfam" id="PF18940">
    <property type="entry name" value="DUF5687"/>
    <property type="match status" value="1"/>
</dbReference>
<keyword evidence="1" id="KW-1133">Transmembrane helix</keyword>
<feature type="transmembrane region" description="Helical" evidence="1">
    <location>
        <begin position="348"/>
        <end position="368"/>
    </location>
</feature>
<dbReference type="InterPro" id="IPR043742">
    <property type="entry name" value="DUF5687"/>
</dbReference>
<evidence type="ECO:0000313" key="2">
    <source>
        <dbReference type="EMBL" id="THF47627.1"/>
    </source>
</evidence>
<keyword evidence="3" id="KW-1185">Reference proteome</keyword>
<feature type="transmembrane region" description="Helical" evidence="1">
    <location>
        <begin position="419"/>
        <end position="438"/>
    </location>
</feature>
<dbReference type="AlphaFoldDB" id="A0A4S3ZQ46"/>
<feature type="transmembrane region" description="Helical" evidence="1">
    <location>
        <begin position="139"/>
        <end position="159"/>
    </location>
</feature>
<reference evidence="2 3" key="1">
    <citation type="submission" date="2019-04" db="EMBL/GenBank/DDBJ databases">
        <title>Flavobacterium sp. nov. isolated from construction timber.</title>
        <authorList>
            <person name="Lin S.-Y."/>
            <person name="Chang C.-T."/>
            <person name="Young C.-C."/>
        </authorList>
    </citation>
    <scope>NUCLEOTIDE SEQUENCE [LARGE SCALE GENOMIC DNA]</scope>
    <source>
        <strain evidence="2 3">CC-CTC003</strain>
    </source>
</reference>
<evidence type="ECO:0000313" key="3">
    <source>
        <dbReference type="Proteomes" id="UP000307507"/>
    </source>
</evidence>
<feature type="transmembrane region" description="Helical" evidence="1">
    <location>
        <begin position="274"/>
        <end position="292"/>
    </location>
</feature>
<keyword evidence="1" id="KW-0812">Transmembrane</keyword>
<feature type="transmembrane region" description="Helical" evidence="1">
    <location>
        <begin position="374"/>
        <end position="398"/>
    </location>
</feature>
<accession>A0A4S3ZQ46</accession>
<dbReference type="EMBL" id="SSNZ01000011">
    <property type="protein sequence ID" value="THF47627.1"/>
    <property type="molecule type" value="Genomic_DNA"/>
</dbReference>
<comment type="caution">
    <text evidence="2">The sequence shown here is derived from an EMBL/GenBank/DDBJ whole genome shotgun (WGS) entry which is preliminary data.</text>
</comment>